<sequence>MKRNVLILTIVLISIFIFSEPTIKDLKPSSPTYPHVIRMIENQIMTVDNQARFNGANPIIKYDLAVFGSKFLDYFKGKYGVKIKEFEDRLSILENMNLDKRISTLETSFYNYSEKSILIENNIDEINKKINDILMVIDPSSSINSNNAVFTEIENKAQKIAQKVALEELKRVSDTTLATVNEFSDRLSKFEQSVQDLNNKYDKSIEYLNTIIVSNEEKSRNELKNYVNQKLNIEIDALKASMRNIANSEVGYLNATLDATFSNLDSRINKLETNSNQKIDSYINGIDSRLLNLEAKINSIANFNSENIKTNTTGEILKIKTDIEVLRNTLNTLETSLKNLNNQNEYNKSYIDSFNLKEEYYTKKINEIEKKYDNLVSNLIFQSKKVDGIMFEMSKISTSNNINIDNSSLNERVASLERFFSNYSDEIKKVDIYSNDIDKTLNEFQTIKDQFKANNSKIENINNSFDTINTKIDSLSKILNIDSQKLKDIKNLYDVNEKILNNQNIIENLNKKSSNNEMSIIDLSQRLKTIENEINSFNVNTGKMDELNKSYGELLQEYYKIKSNVIFSINPDKMKDEITSTVENKIAIELANNNQKIMDLSKKIETLSTNSNNSEELTYNKKIEDNKSKLNKLEEEIKMLKKPQEVSFISSLTSGLIGVGVGAAITWILLSSGL</sequence>
<feature type="transmembrane region" description="Helical" evidence="2">
    <location>
        <begin position="648"/>
        <end position="670"/>
    </location>
</feature>
<keyword evidence="5" id="KW-1185">Reference proteome</keyword>
<keyword evidence="2" id="KW-1133">Transmembrane helix</keyword>
<proteinExistence type="predicted"/>
<dbReference type="PROSITE" id="PS50234">
    <property type="entry name" value="VWFA"/>
    <property type="match status" value="1"/>
</dbReference>
<reference evidence="4 5" key="1">
    <citation type="submission" date="2018-06" db="EMBL/GenBank/DDBJ databases">
        <title>Genome sequencing of Oceanotoga sp. sy52.</title>
        <authorList>
            <person name="Mori K."/>
        </authorList>
    </citation>
    <scope>NUCLEOTIDE SEQUENCE [LARGE SCALE GENOMIC DNA]</scope>
    <source>
        <strain evidence="5">sy52</strain>
    </source>
</reference>
<evidence type="ECO:0000313" key="4">
    <source>
        <dbReference type="EMBL" id="BBE32138.1"/>
    </source>
</evidence>
<dbReference type="RefSeq" id="WP_190614990.1">
    <property type="nucleotide sequence ID" value="NZ_AP018712.1"/>
</dbReference>
<feature type="coiled-coil region" evidence="1">
    <location>
        <begin position="590"/>
        <end position="643"/>
    </location>
</feature>
<feature type="domain" description="VWFA" evidence="3">
    <location>
        <begin position="132"/>
        <end position="333"/>
    </location>
</feature>
<keyword evidence="1" id="KW-0175">Coiled coil</keyword>
<dbReference type="KEGG" id="ocy:OSSY52_22790"/>
<keyword evidence="2" id="KW-0812">Transmembrane</keyword>
<accession>A0A7G1G6E4</accession>
<dbReference type="AlphaFoldDB" id="A0A7G1G6E4"/>
<evidence type="ECO:0000256" key="1">
    <source>
        <dbReference type="SAM" id="Coils"/>
    </source>
</evidence>
<evidence type="ECO:0000259" key="3">
    <source>
        <dbReference type="PROSITE" id="PS50234"/>
    </source>
</evidence>
<organism evidence="4 5">
    <name type="scientific">Tepiditoga spiralis</name>
    <dbReference type="NCBI Taxonomy" id="2108365"/>
    <lineage>
        <taxon>Bacteria</taxon>
        <taxon>Thermotogati</taxon>
        <taxon>Thermotogota</taxon>
        <taxon>Thermotogae</taxon>
        <taxon>Petrotogales</taxon>
        <taxon>Petrotogaceae</taxon>
        <taxon>Tepiditoga</taxon>
    </lineage>
</organism>
<dbReference type="InterPro" id="IPR002035">
    <property type="entry name" value="VWF_A"/>
</dbReference>
<dbReference type="Proteomes" id="UP000516361">
    <property type="component" value="Chromosome"/>
</dbReference>
<evidence type="ECO:0000256" key="2">
    <source>
        <dbReference type="SAM" id="Phobius"/>
    </source>
</evidence>
<keyword evidence="2" id="KW-0472">Membrane</keyword>
<name>A0A7G1G6E4_9BACT</name>
<gene>
    <name evidence="4" type="ORF">OSSY52_22790</name>
</gene>
<dbReference type="InParanoid" id="A0A7G1G6E4"/>
<protein>
    <recommendedName>
        <fullName evidence="3">VWFA domain-containing protein</fullName>
    </recommendedName>
</protein>
<dbReference type="EMBL" id="AP018712">
    <property type="protein sequence ID" value="BBE32138.1"/>
    <property type="molecule type" value="Genomic_DNA"/>
</dbReference>
<evidence type="ECO:0000313" key="5">
    <source>
        <dbReference type="Proteomes" id="UP000516361"/>
    </source>
</evidence>